<dbReference type="PANTHER" id="PTHR30474">
    <property type="entry name" value="CELL CYCLE PROTEIN"/>
    <property type="match status" value="1"/>
</dbReference>
<evidence type="ECO:0000256" key="4">
    <source>
        <dbReference type="ARBA" id="ARBA00022989"/>
    </source>
</evidence>
<feature type="transmembrane region" description="Helical" evidence="6">
    <location>
        <begin position="368"/>
        <end position="394"/>
    </location>
</feature>
<organism evidence="7 8">
    <name type="scientific">Paenibacillus polygoni</name>
    <dbReference type="NCBI Taxonomy" id="3050112"/>
    <lineage>
        <taxon>Bacteria</taxon>
        <taxon>Bacillati</taxon>
        <taxon>Bacillota</taxon>
        <taxon>Bacilli</taxon>
        <taxon>Bacillales</taxon>
        <taxon>Paenibacillaceae</taxon>
        <taxon>Paenibacillus</taxon>
    </lineage>
</organism>
<feature type="transmembrane region" description="Helical" evidence="6">
    <location>
        <begin position="329"/>
        <end position="356"/>
    </location>
</feature>
<feature type="transmembrane region" description="Helical" evidence="6">
    <location>
        <begin position="115"/>
        <end position="135"/>
    </location>
</feature>
<keyword evidence="5 6" id="KW-0472">Membrane</keyword>
<evidence type="ECO:0000313" key="7">
    <source>
        <dbReference type="EMBL" id="WIV17546.1"/>
    </source>
</evidence>
<name>A0ABY8X294_9BACL</name>
<dbReference type="RefSeq" id="WP_285742077.1">
    <property type="nucleotide sequence ID" value="NZ_CP127162.1"/>
</dbReference>
<evidence type="ECO:0000256" key="5">
    <source>
        <dbReference type="ARBA" id="ARBA00023136"/>
    </source>
</evidence>
<feature type="transmembrane region" description="Helical" evidence="6">
    <location>
        <begin position="171"/>
        <end position="192"/>
    </location>
</feature>
<dbReference type="InterPro" id="IPR047928">
    <property type="entry name" value="Perm_prefix_1"/>
</dbReference>
<keyword evidence="4 6" id="KW-1133">Transmembrane helix</keyword>
<proteinExistence type="predicted"/>
<gene>
    <name evidence="7" type="ORF">QPK24_14045</name>
</gene>
<protein>
    <submittedName>
        <fullName evidence="7">FtsW/RodA/SpoVE family cell cycle protein</fullName>
    </submittedName>
</protein>
<accession>A0ABY8X294</accession>
<keyword evidence="8" id="KW-1185">Reference proteome</keyword>
<evidence type="ECO:0000256" key="6">
    <source>
        <dbReference type="SAM" id="Phobius"/>
    </source>
</evidence>
<feature type="transmembrane region" description="Helical" evidence="6">
    <location>
        <begin position="254"/>
        <end position="273"/>
    </location>
</feature>
<feature type="transmembrane region" description="Helical" evidence="6">
    <location>
        <begin position="81"/>
        <end position="103"/>
    </location>
</feature>
<reference evidence="7 8" key="1">
    <citation type="submission" date="2023-06" db="EMBL/GenBank/DDBJ databases">
        <title>Paenibacillus polygonum sp. nov., an endophytic bacterium, isolated from Polygonum lapathifolium L. in Nanji Wetland National Nature Reserve, South of Poyang Lake, Jiangxi Province, China.</title>
        <authorList>
            <person name="Yu Z."/>
        </authorList>
    </citation>
    <scope>NUCLEOTIDE SEQUENCE [LARGE SCALE GENOMIC DNA]</scope>
    <source>
        <strain evidence="7 8">C31</strain>
    </source>
</reference>
<comment type="subcellular location">
    <subcellularLocation>
        <location evidence="1">Membrane</location>
        <topology evidence="1">Multi-pass membrane protein</topology>
    </subcellularLocation>
</comment>
<keyword evidence="2 6" id="KW-0812">Transmembrane</keyword>
<dbReference type="NCBIfam" id="NF038403">
    <property type="entry name" value="perm_prefix_1"/>
    <property type="match status" value="1"/>
</dbReference>
<dbReference type="Proteomes" id="UP001236415">
    <property type="component" value="Chromosome"/>
</dbReference>
<feature type="transmembrane region" description="Helical" evidence="6">
    <location>
        <begin position="147"/>
        <end position="165"/>
    </location>
</feature>
<dbReference type="Pfam" id="PF01098">
    <property type="entry name" value="FTSW_RODA_SPOVE"/>
    <property type="match status" value="1"/>
</dbReference>
<dbReference type="InterPro" id="IPR001182">
    <property type="entry name" value="FtsW/RodA"/>
</dbReference>
<dbReference type="EMBL" id="CP127162">
    <property type="protein sequence ID" value="WIV17546.1"/>
    <property type="molecule type" value="Genomic_DNA"/>
</dbReference>
<evidence type="ECO:0000256" key="3">
    <source>
        <dbReference type="ARBA" id="ARBA00022960"/>
    </source>
</evidence>
<evidence type="ECO:0000256" key="1">
    <source>
        <dbReference type="ARBA" id="ARBA00004141"/>
    </source>
</evidence>
<evidence type="ECO:0000256" key="2">
    <source>
        <dbReference type="ARBA" id="ARBA00022692"/>
    </source>
</evidence>
<dbReference type="PANTHER" id="PTHR30474:SF1">
    <property type="entry name" value="PEPTIDOGLYCAN GLYCOSYLTRANSFERASE MRDB"/>
    <property type="match status" value="1"/>
</dbReference>
<sequence length="443" mass="50500">MQNSEENEVVQQFLDQVCRHIKVKKMHPEIREELTNHIEDRIEELQLRGSSKETAIHKAIEEMGSPDVIGKSMNETHKPVLNWRIALIVAIISLIGVIGAVSIDVSGSSPIPDLTARKTLQMGIGIILLVCFYFFDYQKLKKYSDQVFFLLLFMNAFILMNSPMINGVKGYVILGPFSINMLYSSVILLLLALAGMKPIKEMNWIHTILHTFYRGVIPLLILTYIGNSVLYGGIMYMTLYMMLMWLTKRNVKQFAIVTMIPTVALLYFTMPHFNTIKERFMQFLQPIEDNAYLQMKSMEAIRSAGWFGQGFASSNPGLGYVQSDSLFPYLIYCFGWIFGFITIILIGLFLGYLVQLLSKVKESYGRQLIFVVLFFFTIRFAWPILMSFGFLPFVGMELPFIGYGGTNQWLDLSAIGLVLSIYRRKNIIPTAEFASSHLSSSKS</sequence>
<keyword evidence="3" id="KW-0133">Cell shape</keyword>
<feature type="transmembrane region" description="Helical" evidence="6">
    <location>
        <begin position="204"/>
        <end position="223"/>
    </location>
</feature>
<feature type="transmembrane region" description="Helical" evidence="6">
    <location>
        <begin position="400"/>
        <end position="422"/>
    </location>
</feature>
<feature type="transmembrane region" description="Helical" evidence="6">
    <location>
        <begin position="229"/>
        <end position="247"/>
    </location>
</feature>
<evidence type="ECO:0000313" key="8">
    <source>
        <dbReference type="Proteomes" id="UP001236415"/>
    </source>
</evidence>